<dbReference type="STRING" id="1618436.UV59_C0029G0018"/>
<name>A0A0G1ELL7_9BACT</name>
<sequence length="204" mass="23150">MPDVYTKAPVKKRINGLTPQGGSLSAFAVLPKDIRFETQEANEEIVIFLRQHVIVNAGWIFASIILALLPTIVEILLSGTNLLPTLPAGYYVVIPALWYLGLFGYIFVSFLHWYFNIYIVTNERVVDIDWVSLLYKHFASTRLDKVQDVSYKQAGILDLFFNFGHVYIQTAGSEQNFEFAAVPKPDLIVRQINELVEEKNGHSL</sequence>
<accession>A0A0G1ELL7</accession>
<evidence type="ECO:0000313" key="3">
    <source>
        <dbReference type="Proteomes" id="UP000034543"/>
    </source>
</evidence>
<dbReference type="PANTHER" id="PTHR37938:SF1">
    <property type="entry name" value="BLL0215 PROTEIN"/>
    <property type="match status" value="1"/>
</dbReference>
<dbReference type="EMBL" id="LCFB01000029">
    <property type="protein sequence ID" value="KKS83946.1"/>
    <property type="molecule type" value="Genomic_DNA"/>
</dbReference>
<evidence type="ECO:0000313" key="2">
    <source>
        <dbReference type="EMBL" id="KKS83946.1"/>
    </source>
</evidence>
<organism evidence="2 3">
    <name type="scientific">Candidatus Gottesmanbacteria bacterium GW2011_GWA1_43_11</name>
    <dbReference type="NCBI Taxonomy" id="1618436"/>
    <lineage>
        <taxon>Bacteria</taxon>
        <taxon>Candidatus Gottesmaniibacteriota</taxon>
    </lineage>
</organism>
<dbReference type="AlphaFoldDB" id="A0A0G1ELL7"/>
<feature type="transmembrane region" description="Helical" evidence="1">
    <location>
        <begin position="89"/>
        <end position="115"/>
    </location>
</feature>
<proteinExistence type="predicted"/>
<feature type="transmembrane region" description="Helical" evidence="1">
    <location>
        <begin position="53"/>
        <end position="77"/>
    </location>
</feature>
<gene>
    <name evidence="2" type="ORF">UV59_C0029G0018</name>
</gene>
<keyword evidence="1" id="KW-0472">Membrane</keyword>
<protein>
    <submittedName>
        <fullName evidence="2">Uncharacterized protein</fullName>
    </submittedName>
</protein>
<keyword evidence="1" id="KW-0812">Transmembrane</keyword>
<dbReference type="Proteomes" id="UP000034543">
    <property type="component" value="Unassembled WGS sequence"/>
</dbReference>
<keyword evidence="1" id="KW-1133">Transmembrane helix</keyword>
<evidence type="ECO:0000256" key="1">
    <source>
        <dbReference type="SAM" id="Phobius"/>
    </source>
</evidence>
<comment type="caution">
    <text evidence="2">The sequence shown here is derived from an EMBL/GenBank/DDBJ whole genome shotgun (WGS) entry which is preliminary data.</text>
</comment>
<dbReference type="PANTHER" id="PTHR37938">
    <property type="entry name" value="BLL0215 PROTEIN"/>
    <property type="match status" value="1"/>
</dbReference>
<reference evidence="2 3" key="1">
    <citation type="journal article" date="2015" name="Nature">
        <title>rRNA introns, odd ribosomes, and small enigmatic genomes across a large radiation of phyla.</title>
        <authorList>
            <person name="Brown C.T."/>
            <person name="Hug L.A."/>
            <person name="Thomas B.C."/>
            <person name="Sharon I."/>
            <person name="Castelle C.J."/>
            <person name="Singh A."/>
            <person name="Wilkins M.J."/>
            <person name="Williams K.H."/>
            <person name="Banfield J.F."/>
        </authorList>
    </citation>
    <scope>NUCLEOTIDE SEQUENCE [LARGE SCALE GENOMIC DNA]</scope>
</reference>